<name>A0AA86YFF2_9CAUD</name>
<reference evidence="2 3" key="1">
    <citation type="journal article" date="2023" name="Nat. Microbiol.">
        <title>A compendium of viruses from methanogenic archaea reveals their diversity and adaptations to the gut environment.</title>
        <authorList>
            <person name="Medvedeva S."/>
            <person name="Borrel G."/>
            <person name="Krupovic M."/>
            <person name="Gribaldo S."/>
        </authorList>
    </citation>
    <scope>NUCLEOTIDE SEQUENCE [LARGE SCALE GENOMIC DNA]</scope>
</reference>
<organism evidence="2 3">
    <name type="scientific">Caudoviricetes sp. vir323</name>
    <dbReference type="NCBI Taxonomy" id="3068356"/>
    <lineage>
        <taxon>Viruses</taxon>
        <taxon>Duplodnaviria</taxon>
        <taxon>Heunggongvirae</taxon>
        <taxon>Uroviricota</taxon>
        <taxon>Caudoviricetes</taxon>
    </lineage>
</organism>
<evidence type="ECO:0000313" key="2">
    <source>
        <dbReference type="EMBL" id="DBA35554.1"/>
    </source>
</evidence>
<evidence type="ECO:0000313" key="3">
    <source>
        <dbReference type="Proteomes" id="UP001302343"/>
    </source>
</evidence>
<dbReference type="EMBL" id="BK063679">
    <property type="protein sequence ID" value="DBA35554.1"/>
    <property type="molecule type" value="Genomic_DNA"/>
</dbReference>
<keyword evidence="1" id="KW-0812">Transmembrane</keyword>
<dbReference type="Proteomes" id="UP001302343">
    <property type="component" value="Segment"/>
</dbReference>
<keyword evidence="1" id="KW-0472">Membrane</keyword>
<keyword evidence="1" id="KW-1133">Transmembrane helix</keyword>
<accession>A0AA86YFF2</accession>
<gene>
    <name evidence="2" type="ORF">vir323_00042</name>
</gene>
<proteinExistence type="predicted"/>
<keyword evidence="3" id="KW-1185">Reference proteome</keyword>
<dbReference type="RefSeq" id="YP_013605334.1">
    <property type="nucleotide sequence ID" value="NC_133304.1"/>
</dbReference>
<sequence length="53" mass="6449">MDLIVDLMDYTMDCLWTKIWTYGPHNIYLWTGWWTLWTILWTVYGLNSGLTMD</sequence>
<dbReference type="GeneID" id="300198904"/>
<protein>
    <submittedName>
        <fullName evidence="2">Uncharacterized protein</fullName>
    </submittedName>
</protein>
<evidence type="ECO:0000256" key="1">
    <source>
        <dbReference type="SAM" id="Phobius"/>
    </source>
</evidence>
<feature type="transmembrane region" description="Helical" evidence="1">
    <location>
        <begin position="27"/>
        <end position="46"/>
    </location>
</feature>